<evidence type="ECO:0000313" key="2">
    <source>
        <dbReference type="EMBL" id="CAK5266924.1"/>
    </source>
</evidence>
<gene>
    <name evidence="2" type="ORF">MYCIT1_LOCUS8964</name>
</gene>
<proteinExistence type="predicted"/>
<comment type="caution">
    <text evidence="2">The sequence shown here is derived from an EMBL/GenBank/DDBJ whole genome shotgun (WGS) entry which is preliminary data.</text>
</comment>
<organism evidence="2 3">
    <name type="scientific">Mycena citricolor</name>
    <dbReference type="NCBI Taxonomy" id="2018698"/>
    <lineage>
        <taxon>Eukaryota</taxon>
        <taxon>Fungi</taxon>
        <taxon>Dikarya</taxon>
        <taxon>Basidiomycota</taxon>
        <taxon>Agaricomycotina</taxon>
        <taxon>Agaricomycetes</taxon>
        <taxon>Agaricomycetidae</taxon>
        <taxon>Agaricales</taxon>
        <taxon>Marasmiineae</taxon>
        <taxon>Mycenaceae</taxon>
        <taxon>Mycena</taxon>
    </lineage>
</organism>
<dbReference type="EMBL" id="CAVNYO010000110">
    <property type="protein sequence ID" value="CAK5266924.1"/>
    <property type="molecule type" value="Genomic_DNA"/>
</dbReference>
<dbReference type="AlphaFoldDB" id="A0AAD2GZB9"/>
<keyword evidence="3" id="KW-1185">Reference proteome</keyword>
<evidence type="ECO:0000256" key="1">
    <source>
        <dbReference type="SAM" id="MobiDB-lite"/>
    </source>
</evidence>
<accession>A0AAD2GZB9</accession>
<reference evidence="2" key="1">
    <citation type="submission" date="2023-11" db="EMBL/GenBank/DDBJ databases">
        <authorList>
            <person name="De Vega J J."/>
            <person name="De Vega J J."/>
        </authorList>
    </citation>
    <scope>NUCLEOTIDE SEQUENCE</scope>
</reference>
<feature type="compositionally biased region" description="Basic and acidic residues" evidence="1">
    <location>
        <begin position="79"/>
        <end position="91"/>
    </location>
</feature>
<feature type="region of interest" description="Disordered" evidence="1">
    <location>
        <begin position="1"/>
        <end position="92"/>
    </location>
</feature>
<dbReference type="Proteomes" id="UP001295794">
    <property type="component" value="Unassembled WGS sequence"/>
</dbReference>
<name>A0AAD2GZB9_9AGAR</name>
<sequence length="203" mass="21909">MRDITGFGRHYPSLSPKPHFPHCSIAPGRRPPSRWAATSSSRRKSGRSGTGSPLLIRTIQKRERQDAMTQGLTAAPDHAPSRDRVGAKGRDWAPGTASVRWCAQSRIESGRRAAERQAAGSAPVMGAVSYPGVVRGQTVPALKASREVVGPGAGSEIACCGVRGWQRGCSESRSKRGRSRSSVHHCGRIEREWRTATWASTSE</sequence>
<evidence type="ECO:0000313" key="3">
    <source>
        <dbReference type="Proteomes" id="UP001295794"/>
    </source>
</evidence>
<protein>
    <submittedName>
        <fullName evidence="2">Uncharacterized protein</fullName>
    </submittedName>
</protein>